<dbReference type="KEGG" id="snep:Enr13x_32690"/>
<accession>A0A518HRD8</accession>
<proteinExistence type="predicted"/>
<organism evidence="1 2">
    <name type="scientific">Stieleria neptunia</name>
    <dbReference type="NCBI Taxonomy" id="2527979"/>
    <lineage>
        <taxon>Bacteria</taxon>
        <taxon>Pseudomonadati</taxon>
        <taxon>Planctomycetota</taxon>
        <taxon>Planctomycetia</taxon>
        <taxon>Pirellulales</taxon>
        <taxon>Pirellulaceae</taxon>
        <taxon>Stieleria</taxon>
    </lineage>
</organism>
<reference evidence="1 2" key="1">
    <citation type="submission" date="2019-03" db="EMBL/GenBank/DDBJ databases">
        <title>Deep-cultivation of Planctomycetes and their phenomic and genomic characterization uncovers novel biology.</title>
        <authorList>
            <person name="Wiegand S."/>
            <person name="Jogler M."/>
            <person name="Boedeker C."/>
            <person name="Pinto D."/>
            <person name="Vollmers J."/>
            <person name="Rivas-Marin E."/>
            <person name="Kohn T."/>
            <person name="Peeters S.H."/>
            <person name="Heuer A."/>
            <person name="Rast P."/>
            <person name="Oberbeckmann S."/>
            <person name="Bunk B."/>
            <person name="Jeske O."/>
            <person name="Meyerdierks A."/>
            <person name="Storesund J.E."/>
            <person name="Kallscheuer N."/>
            <person name="Luecker S."/>
            <person name="Lage O.M."/>
            <person name="Pohl T."/>
            <person name="Merkel B.J."/>
            <person name="Hornburger P."/>
            <person name="Mueller R.-W."/>
            <person name="Bruemmer F."/>
            <person name="Labrenz M."/>
            <person name="Spormann A.M."/>
            <person name="Op den Camp H."/>
            <person name="Overmann J."/>
            <person name="Amann R."/>
            <person name="Jetten M.S.M."/>
            <person name="Mascher T."/>
            <person name="Medema M.H."/>
            <person name="Devos D.P."/>
            <person name="Kaster A.-K."/>
            <person name="Ovreas L."/>
            <person name="Rohde M."/>
            <person name="Galperin M.Y."/>
            <person name="Jogler C."/>
        </authorList>
    </citation>
    <scope>NUCLEOTIDE SEQUENCE [LARGE SCALE GENOMIC DNA]</scope>
    <source>
        <strain evidence="1 2">Enr13</strain>
    </source>
</reference>
<name>A0A518HRD8_9BACT</name>
<dbReference type="Proteomes" id="UP000319004">
    <property type="component" value="Chromosome"/>
</dbReference>
<keyword evidence="2" id="KW-1185">Reference proteome</keyword>
<evidence type="ECO:0000313" key="1">
    <source>
        <dbReference type="EMBL" id="QDV43413.1"/>
    </source>
</evidence>
<dbReference type="AlphaFoldDB" id="A0A518HRD8"/>
<gene>
    <name evidence="1" type="ORF">Enr13x_32690</name>
</gene>
<dbReference type="OrthoDB" id="281428at2"/>
<dbReference type="RefSeq" id="WP_145387555.1">
    <property type="nucleotide sequence ID" value="NZ_CP037423.1"/>
</dbReference>
<protein>
    <submittedName>
        <fullName evidence="1">Uncharacterized protein</fullName>
    </submittedName>
</protein>
<dbReference type="EMBL" id="CP037423">
    <property type="protein sequence ID" value="QDV43413.1"/>
    <property type="molecule type" value="Genomic_DNA"/>
</dbReference>
<evidence type="ECO:0000313" key="2">
    <source>
        <dbReference type="Proteomes" id="UP000319004"/>
    </source>
</evidence>
<sequence>MTKRTVEQCLSISTRDVLSQRGGVYHGTVCWEWFGGRKSSIAYTTDWRNASPTLVLVYCDDADGNGLVRLPIDLQSTRLRHGGQRWWFLCPIEYDGMPCGRRCGTLHLPPSGDIFGCRQCHDLSYASSQDAHQLERLIDQIDRSSASWIRDIGMTKSPEKTVDPTS</sequence>